<proteinExistence type="predicted"/>
<accession>A0A3M3VB66</accession>
<reference evidence="1 2" key="1">
    <citation type="submission" date="2018-08" db="EMBL/GenBank/DDBJ databases">
        <title>Recombination of ecologically and evolutionarily significant loci maintains genetic cohesion in the Pseudomonas syringae species complex.</title>
        <authorList>
            <person name="Dillon M."/>
            <person name="Thakur S."/>
            <person name="Almeida R.N.D."/>
            <person name="Weir B.S."/>
            <person name="Guttman D.S."/>
        </authorList>
    </citation>
    <scope>NUCLEOTIDE SEQUENCE [LARGE SCALE GENOMIC DNA]</scope>
    <source>
        <strain evidence="1 2">ICMP 867</strain>
    </source>
</reference>
<dbReference type="EMBL" id="RBPT01000313">
    <property type="protein sequence ID" value="RMO42805.1"/>
    <property type="molecule type" value="Genomic_DNA"/>
</dbReference>
<gene>
    <name evidence="1" type="ORF">ALQ41_200191</name>
</gene>
<name>A0A3M3VB66_PSESG</name>
<dbReference type="AlphaFoldDB" id="A0A3M3VB66"/>
<evidence type="ECO:0000313" key="1">
    <source>
        <dbReference type="EMBL" id="RMO42805.1"/>
    </source>
</evidence>
<dbReference type="Proteomes" id="UP000280599">
    <property type="component" value="Unassembled WGS sequence"/>
</dbReference>
<organism evidence="1 2">
    <name type="scientific">Pseudomonas savastanoi pv. glycinea</name>
    <name type="common">Pseudomonas syringae pv. glycinea</name>
    <dbReference type="NCBI Taxonomy" id="318"/>
    <lineage>
        <taxon>Bacteria</taxon>
        <taxon>Pseudomonadati</taxon>
        <taxon>Pseudomonadota</taxon>
        <taxon>Gammaproteobacteria</taxon>
        <taxon>Pseudomonadales</taxon>
        <taxon>Pseudomonadaceae</taxon>
        <taxon>Pseudomonas</taxon>
    </lineage>
</organism>
<comment type="caution">
    <text evidence="1">The sequence shown here is derived from an EMBL/GenBank/DDBJ whole genome shotgun (WGS) entry which is preliminary data.</text>
</comment>
<evidence type="ECO:0000313" key="2">
    <source>
        <dbReference type="Proteomes" id="UP000280599"/>
    </source>
</evidence>
<protein>
    <submittedName>
        <fullName evidence="1">Uncharacterized protein</fullName>
    </submittedName>
</protein>
<sequence>MMNELVKKKLLFRIREIHLEISAPFLAHRRVVLRLFLKSEGRMILALFRSVVNSRIRLSFCSSAYFG</sequence>